<dbReference type="EMBL" id="FMSP01000023">
    <property type="protein sequence ID" value="SCV74633.1"/>
    <property type="molecule type" value="Genomic_DNA"/>
</dbReference>
<evidence type="ECO:0000313" key="1">
    <source>
        <dbReference type="EMBL" id="SCV74633.1"/>
    </source>
</evidence>
<proteinExistence type="predicted"/>
<reference evidence="2" key="1">
    <citation type="submission" date="2016-09" db="EMBL/GenBank/DDBJ databases">
        <authorList>
            <person name="Jeantristanb JTB J.-T."/>
            <person name="Ricardo R."/>
        </authorList>
    </citation>
    <scope>NUCLEOTIDE SEQUENCE [LARGE SCALE GENOMIC DNA]</scope>
</reference>
<accession>A0A238FRP1</accession>
<gene>
    <name evidence="1" type="ORF">BQ2448_7662</name>
</gene>
<evidence type="ECO:0000313" key="2">
    <source>
        <dbReference type="Proteomes" id="UP000198372"/>
    </source>
</evidence>
<dbReference type="Proteomes" id="UP000198372">
    <property type="component" value="Unassembled WGS sequence"/>
</dbReference>
<name>A0A238FRP1_9BASI</name>
<sequence>MSPLEYYRVPGSVRDNVDIVYKGVDSAASEPQLHGAPHRQRFLKIWRIVGYLLAGTLLRLVYTQLTEPPPVVPLSPPLVVSLPPPVLSRPSPARETKSNLSPPTKRFASLSEGRWVRREGPYTQADAVRDYGAEAADVRGEKTALLVTSWTWSPMLPGRVMRDWDGYDFAKRMLNSEIGLLIAGDSISSQMMGALGSIGGAPAMLSVTRYDPYEVGTAPHNPHTVVRNNMVPSTLIEIALKRDSEWYPRLRKELPHVPESRFIEPFARGVRHDTLVDLPELKEMVRGLGKIPQFHDEGVRFIRTQDWKRYLRPLSSTPGWPGQQKSIAILNTGAHIAPSQLGLDALTISKLHPLMAREIMLFVKAIPRLHTMYRSTAPGQPRCPVFRKPVYPAPPFADHDKSKAYGWGAFGHYNEIWGREMDRLSPTGLSDDLSGSLVFLNVTDMSLQRPDARAIKRINRPDCLHWVLPGVPSHWIRMAWHVIGELDEGRV</sequence>
<protein>
    <submittedName>
        <fullName evidence="1">BQ2448_7662 protein</fullName>
    </submittedName>
</protein>
<dbReference type="OrthoDB" id="2533057at2759"/>
<keyword evidence="2" id="KW-1185">Reference proteome</keyword>
<organism evidence="1 2">
    <name type="scientific">Microbotryum intermedium</name>
    <dbReference type="NCBI Taxonomy" id="269621"/>
    <lineage>
        <taxon>Eukaryota</taxon>
        <taxon>Fungi</taxon>
        <taxon>Dikarya</taxon>
        <taxon>Basidiomycota</taxon>
        <taxon>Pucciniomycotina</taxon>
        <taxon>Microbotryomycetes</taxon>
        <taxon>Microbotryales</taxon>
        <taxon>Microbotryaceae</taxon>
        <taxon>Microbotryum</taxon>
    </lineage>
</organism>
<dbReference type="AlphaFoldDB" id="A0A238FRP1"/>